<sequence>MANAEGGIKGYLPGLFLKEIPFSSVLNNIRAAVWDLDKKNRIAKKLLNGRLRGLLVRLGKAKEAMGIWDAMANAAGGIKGYLPGLFLKEIPFSSVLNNIRAAVSDPDKKNRITSTTRKYLNGNLRGLLVRLGKVKEAMGIWDAMAKAAGGMKGYLSGLFSKIPFSSVLNNICAAVSDPIKKIRIAGTKWKLLNDPFRGLLLRLGKAKEAMVTWEAMANAAGGIKGYLSGFFSKKIPFSSILNIIRAAVSDPDNKNLIAIAIWKLLDHYLEYGTLRFTGRLLRSFH</sequence>
<name>A0A2I0WD69_9ASPA</name>
<organism evidence="1 2">
    <name type="scientific">Dendrobium catenatum</name>
    <dbReference type="NCBI Taxonomy" id="906689"/>
    <lineage>
        <taxon>Eukaryota</taxon>
        <taxon>Viridiplantae</taxon>
        <taxon>Streptophyta</taxon>
        <taxon>Embryophyta</taxon>
        <taxon>Tracheophyta</taxon>
        <taxon>Spermatophyta</taxon>
        <taxon>Magnoliopsida</taxon>
        <taxon>Liliopsida</taxon>
        <taxon>Asparagales</taxon>
        <taxon>Orchidaceae</taxon>
        <taxon>Epidendroideae</taxon>
        <taxon>Malaxideae</taxon>
        <taxon>Dendrobiinae</taxon>
        <taxon>Dendrobium</taxon>
    </lineage>
</organism>
<accession>A0A2I0WD69</accession>
<evidence type="ECO:0000313" key="1">
    <source>
        <dbReference type="EMBL" id="PKU73606.1"/>
    </source>
</evidence>
<dbReference type="EMBL" id="KZ502734">
    <property type="protein sequence ID" value="PKU73606.1"/>
    <property type="molecule type" value="Genomic_DNA"/>
</dbReference>
<reference evidence="1 2" key="1">
    <citation type="journal article" date="2016" name="Sci. Rep.">
        <title>The Dendrobium catenatum Lindl. genome sequence provides insights into polysaccharide synthase, floral development and adaptive evolution.</title>
        <authorList>
            <person name="Zhang G.Q."/>
            <person name="Xu Q."/>
            <person name="Bian C."/>
            <person name="Tsai W.C."/>
            <person name="Yeh C.M."/>
            <person name="Liu K.W."/>
            <person name="Yoshida K."/>
            <person name="Zhang L.S."/>
            <person name="Chang S.B."/>
            <person name="Chen F."/>
            <person name="Shi Y."/>
            <person name="Su Y.Y."/>
            <person name="Zhang Y.Q."/>
            <person name="Chen L.J."/>
            <person name="Yin Y."/>
            <person name="Lin M."/>
            <person name="Huang H."/>
            <person name="Deng H."/>
            <person name="Wang Z.W."/>
            <person name="Zhu S.L."/>
            <person name="Zhao X."/>
            <person name="Deng C."/>
            <person name="Niu S.C."/>
            <person name="Huang J."/>
            <person name="Wang M."/>
            <person name="Liu G.H."/>
            <person name="Yang H.J."/>
            <person name="Xiao X.J."/>
            <person name="Hsiao Y.Y."/>
            <person name="Wu W.L."/>
            <person name="Chen Y.Y."/>
            <person name="Mitsuda N."/>
            <person name="Ohme-Takagi M."/>
            <person name="Luo Y.B."/>
            <person name="Van de Peer Y."/>
            <person name="Liu Z.J."/>
        </authorList>
    </citation>
    <scope>NUCLEOTIDE SEQUENCE [LARGE SCALE GENOMIC DNA]</scope>
    <source>
        <tissue evidence="1">The whole plant</tissue>
    </source>
</reference>
<dbReference type="Proteomes" id="UP000233837">
    <property type="component" value="Unassembled WGS sequence"/>
</dbReference>
<reference evidence="1 2" key="2">
    <citation type="journal article" date="2017" name="Nature">
        <title>The Apostasia genome and the evolution of orchids.</title>
        <authorList>
            <person name="Zhang G.Q."/>
            <person name="Liu K.W."/>
            <person name="Li Z."/>
            <person name="Lohaus R."/>
            <person name="Hsiao Y.Y."/>
            <person name="Niu S.C."/>
            <person name="Wang J.Y."/>
            <person name="Lin Y.C."/>
            <person name="Xu Q."/>
            <person name="Chen L.J."/>
            <person name="Yoshida K."/>
            <person name="Fujiwara S."/>
            <person name="Wang Z.W."/>
            <person name="Zhang Y.Q."/>
            <person name="Mitsuda N."/>
            <person name="Wang M."/>
            <person name="Liu G.H."/>
            <person name="Pecoraro L."/>
            <person name="Huang H.X."/>
            <person name="Xiao X.J."/>
            <person name="Lin M."/>
            <person name="Wu X.Y."/>
            <person name="Wu W.L."/>
            <person name="Chen Y.Y."/>
            <person name="Chang S.B."/>
            <person name="Sakamoto S."/>
            <person name="Ohme-Takagi M."/>
            <person name="Yagi M."/>
            <person name="Zeng S.J."/>
            <person name="Shen C.Y."/>
            <person name="Yeh C.M."/>
            <person name="Luo Y.B."/>
            <person name="Tsai W.C."/>
            <person name="Van de Peer Y."/>
            <person name="Liu Z.J."/>
        </authorList>
    </citation>
    <scope>NUCLEOTIDE SEQUENCE [LARGE SCALE GENOMIC DNA]</scope>
    <source>
        <tissue evidence="1">The whole plant</tissue>
    </source>
</reference>
<evidence type="ECO:0000313" key="2">
    <source>
        <dbReference type="Proteomes" id="UP000233837"/>
    </source>
</evidence>
<protein>
    <submittedName>
        <fullName evidence="1">Uncharacterized protein</fullName>
    </submittedName>
</protein>
<keyword evidence="2" id="KW-1185">Reference proteome</keyword>
<proteinExistence type="predicted"/>
<dbReference type="AlphaFoldDB" id="A0A2I0WD69"/>
<gene>
    <name evidence="1" type="ORF">MA16_Dca013126</name>
</gene>